<dbReference type="EMBL" id="JBHSOC010000027">
    <property type="protein sequence ID" value="MFC5643129.1"/>
    <property type="molecule type" value="Genomic_DNA"/>
</dbReference>
<reference evidence="2" key="1">
    <citation type="journal article" date="2019" name="Int. J. Syst. Evol. Microbiol.">
        <title>The Global Catalogue of Microorganisms (GCM) 10K type strain sequencing project: providing services to taxonomists for standard genome sequencing and annotation.</title>
        <authorList>
            <consortium name="The Broad Institute Genomics Platform"/>
            <consortium name="The Broad Institute Genome Sequencing Center for Infectious Disease"/>
            <person name="Wu L."/>
            <person name="Ma J."/>
        </authorList>
    </citation>
    <scope>NUCLEOTIDE SEQUENCE [LARGE SCALE GENOMIC DNA]</scope>
    <source>
        <strain evidence="2">CGMCC 4.1622</strain>
    </source>
</reference>
<sequence length="169" mass="18169">MNRNRAAHFAAAYALFRMAADYADHWGQSDFDAQCKGATDEAPVTYKHEDTGKETVVGTKGGRAACTRHVINYTATQGIVLVVGSRLLGVRLNPAAVAGALALSGLTHYAADRRVPNGLLHRLAKASGKERFYKLADRGMNGAYCLDQSWHHSFETFAAALASLGSSTR</sequence>
<evidence type="ECO:0000313" key="2">
    <source>
        <dbReference type="Proteomes" id="UP001596066"/>
    </source>
</evidence>
<name>A0ABW0VE38_9ACTN</name>
<organism evidence="1 2">
    <name type="scientific">Kitasatospora cinereorecta</name>
    <dbReference type="NCBI Taxonomy" id="285560"/>
    <lineage>
        <taxon>Bacteria</taxon>
        <taxon>Bacillati</taxon>
        <taxon>Actinomycetota</taxon>
        <taxon>Actinomycetes</taxon>
        <taxon>Kitasatosporales</taxon>
        <taxon>Streptomycetaceae</taxon>
        <taxon>Kitasatospora</taxon>
    </lineage>
</organism>
<proteinExistence type="predicted"/>
<comment type="caution">
    <text evidence="1">The sequence shown here is derived from an EMBL/GenBank/DDBJ whole genome shotgun (WGS) entry which is preliminary data.</text>
</comment>
<dbReference type="Proteomes" id="UP001596066">
    <property type="component" value="Unassembled WGS sequence"/>
</dbReference>
<dbReference type="RefSeq" id="WP_380198466.1">
    <property type="nucleotide sequence ID" value="NZ_JBHSOC010000027.1"/>
</dbReference>
<gene>
    <name evidence="1" type="ORF">ACFPZF_17405</name>
</gene>
<accession>A0ABW0VE38</accession>
<keyword evidence="2" id="KW-1185">Reference proteome</keyword>
<protein>
    <submittedName>
        <fullName evidence="1">Uncharacterized protein</fullName>
    </submittedName>
</protein>
<evidence type="ECO:0000313" key="1">
    <source>
        <dbReference type="EMBL" id="MFC5643129.1"/>
    </source>
</evidence>